<keyword evidence="7" id="KW-1185">Reference proteome</keyword>
<dbReference type="Gene3D" id="3.30.300.30">
    <property type="match status" value="1"/>
</dbReference>
<evidence type="ECO:0000259" key="3">
    <source>
        <dbReference type="Pfam" id="PF00501"/>
    </source>
</evidence>
<dbReference type="PANTHER" id="PTHR43347:SF3">
    <property type="entry name" value="ACYL-COA SYNTHETASE SHORT-CHAIN FAMILY MEMBER 3, MITOCHONDRIAL"/>
    <property type="match status" value="1"/>
</dbReference>
<reference evidence="6 7" key="1">
    <citation type="submission" date="2018-07" db="EMBL/GenBank/DDBJ databases">
        <title>Genomic Encyclopedia of Type Strains, Phase IV (KMG-IV): sequencing the most valuable type-strain genomes for metagenomic binning, comparative biology and taxonomic classification.</title>
        <authorList>
            <person name="Goeker M."/>
        </authorList>
    </citation>
    <scope>NUCLEOTIDE SEQUENCE [LARGE SCALE GENOMIC DNA]</scope>
    <source>
        <strain evidence="6 7">DSM 44952</strain>
    </source>
</reference>
<dbReference type="AlphaFoldDB" id="A0A370GI15"/>
<dbReference type="PANTHER" id="PTHR43347">
    <property type="entry name" value="ACYL-COA SYNTHETASE"/>
    <property type="match status" value="1"/>
</dbReference>
<comment type="caution">
    <text evidence="6">The sequence shown here is derived from an EMBL/GenBank/DDBJ whole genome shotgun (WGS) entry which is preliminary data.</text>
</comment>
<comment type="similarity">
    <text evidence="1">Belongs to the ATP-dependent AMP-binding enzyme family.</text>
</comment>
<evidence type="ECO:0000256" key="1">
    <source>
        <dbReference type="ARBA" id="ARBA00006432"/>
    </source>
</evidence>
<feature type="region of interest" description="Disordered" evidence="2">
    <location>
        <begin position="683"/>
        <end position="713"/>
    </location>
</feature>
<dbReference type="Pfam" id="PF13193">
    <property type="entry name" value="AMP-binding_C"/>
    <property type="match status" value="1"/>
</dbReference>
<dbReference type="Gene3D" id="3.40.50.12780">
    <property type="entry name" value="N-terminal domain of ligase-like"/>
    <property type="match status" value="1"/>
</dbReference>
<dbReference type="STRING" id="1210089.GCA_001613165_08167"/>
<organism evidence="6 7">
    <name type="scientific">Nocardia mexicana</name>
    <dbReference type="NCBI Taxonomy" id="279262"/>
    <lineage>
        <taxon>Bacteria</taxon>
        <taxon>Bacillati</taxon>
        <taxon>Actinomycetota</taxon>
        <taxon>Actinomycetes</taxon>
        <taxon>Mycobacteriales</taxon>
        <taxon>Nocardiaceae</taxon>
        <taxon>Nocardia</taxon>
    </lineage>
</organism>
<dbReference type="PROSITE" id="PS00455">
    <property type="entry name" value="AMP_BINDING"/>
    <property type="match status" value="1"/>
</dbReference>
<feature type="domain" description="AMP-binding enzyme C-terminal" evidence="4">
    <location>
        <begin position="558"/>
        <end position="645"/>
    </location>
</feature>
<dbReference type="InterPro" id="IPR032387">
    <property type="entry name" value="ACAS_N"/>
</dbReference>
<feature type="domain" description="Acetyl-coenzyme A synthetase N-terminal" evidence="5">
    <location>
        <begin position="7"/>
        <end position="61"/>
    </location>
</feature>
<dbReference type="InterPro" id="IPR045851">
    <property type="entry name" value="AMP-bd_C_sf"/>
</dbReference>
<sequence>MNAKQEYRPTYQTSLVDPADFWRTAAEAISWEVAPTQILDSTARPTARWFPDARLNTSYNALDRHVRELTPEAGSTDPESTDPELPPTGGRADQPALIYDSAMTGATVVYTYAELLDEVAHFAGAMLRLGVRTGDRVVIYMPMIPEAVIAMLACARIGAVHSVVFGGFAAHELAARIDDAEPVLIITASGGLEPGKRIEYPPIVLQALDQVEQAAPRHVVVKQRNGFPTIRFAAPQPATEHLPGSSETVAAQWLDWEDMVRDAEPAEPVAVAATDPLYILYTSGTTGKPKGVVRDNGGHAVALSWSMRNIYSVRPGQVMLTTSDIGWVVGHSYIVYAPLLVGATTVLYEGKPIGTPDAGTFWRLIDQHHVDVMFTAPTALRAIRRADPEAAAARRHDLSTLQALFCAGERLDPATFEWTRDTLLADKPDCPVVDHWWQTETGWPICADPLGLQELPVKPGSASVPVPGYRIRVLDYEGDAVAAGTEGNIVIGLPLPPGTLTTLWGDDDRFVRSYLSAFPGHYLTGDSGFFDEDGYLFVLGRSDDVINMAGHRLSAGGIEAAVAGHPAVAECAVIGVPDELKGQRPIAYVVLKTGRGGGPGEDRSAIDQARLRAEVIERVREQIGAIATLHDVIVVAALPKTRSGKILRRSIRQIASGESPEMPATIEDPSVLIALEDQILASRAAEQRGGETVPEPDANDSTDTPADGHTAVR</sequence>
<feature type="domain" description="AMP-dependent synthetase/ligase" evidence="3">
    <location>
        <begin position="91"/>
        <end position="492"/>
    </location>
</feature>
<accession>A0A370GI15</accession>
<evidence type="ECO:0000259" key="5">
    <source>
        <dbReference type="Pfam" id="PF16177"/>
    </source>
</evidence>
<dbReference type="SUPFAM" id="SSF56801">
    <property type="entry name" value="Acetyl-CoA synthetase-like"/>
    <property type="match status" value="1"/>
</dbReference>
<dbReference type="Pfam" id="PF16177">
    <property type="entry name" value="ACAS_N"/>
    <property type="match status" value="1"/>
</dbReference>
<dbReference type="RefSeq" id="WP_084520505.1">
    <property type="nucleotide sequence ID" value="NZ_QQAZ01000021.1"/>
</dbReference>
<protein>
    <submittedName>
        <fullName evidence="6">Propionyl-CoA synthetase</fullName>
    </submittedName>
</protein>
<dbReference type="EMBL" id="QQAZ01000021">
    <property type="protein sequence ID" value="RDI43445.1"/>
    <property type="molecule type" value="Genomic_DNA"/>
</dbReference>
<name>A0A370GI15_9NOCA</name>
<evidence type="ECO:0000259" key="4">
    <source>
        <dbReference type="Pfam" id="PF13193"/>
    </source>
</evidence>
<dbReference type="InterPro" id="IPR020845">
    <property type="entry name" value="AMP-binding_CS"/>
</dbReference>
<feature type="region of interest" description="Disordered" evidence="2">
    <location>
        <begin position="69"/>
        <end position="92"/>
    </location>
</feature>
<dbReference type="OrthoDB" id="9803968at2"/>
<dbReference type="Proteomes" id="UP000255355">
    <property type="component" value="Unassembled WGS sequence"/>
</dbReference>
<dbReference type="InterPro" id="IPR000873">
    <property type="entry name" value="AMP-dep_synth/lig_dom"/>
</dbReference>
<proteinExistence type="inferred from homology"/>
<dbReference type="InterPro" id="IPR025110">
    <property type="entry name" value="AMP-bd_C"/>
</dbReference>
<evidence type="ECO:0000313" key="7">
    <source>
        <dbReference type="Proteomes" id="UP000255355"/>
    </source>
</evidence>
<evidence type="ECO:0000256" key="2">
    <source>
        <dbReference type="SAM" id="MobiDB-lite"/>
    </source>
</evidence>
<gene>
    <name evidence="6" type="ORF">DFR68_1212</name>
</gene>
<dbReference type="Pfam" id="PF00501">
    <property type="entry name" value="AMP-binding"/>
    <property type="match status" value="1"/>
</dbReference>
<evidence type="ECO:0000313" key="6">
    <source>
        <dbReference type="EMBL" id="RDI43445.1"/>
    </source>
</evidence>
<dbReference type="InterPro" id="IPR042099">
    <property type="entry name" value="ANL_N_sf"/>
</dbReference>
<dbReference type="GO" id="GO:0050218">
    <property type="term" value="F:propionate-CoA ligase activity"/>
    <property type="evidence" value="ECO:0007669"/>
    <property type="project" value="TreeGrafter"/>
</dbReference>